<dbReference type="EnsemblPlants" id="KQL17297">
    <property type="protein sequence ID" value="KQL17297"/>
    <property type="gene ID" value="SETIT_025213mg"/>
</dbReference>
<feature type="region of interest" description="Disordered" evidence="1">
    <location>
        <begin position="121"/>
        <end position="144"/>
    </location>
</feature>
<protein>
    <submittedName>
        <fullName evidence="2">Uncharacterized protein</fullName>
    </submittedName>
</protein>
<dbReference type="Proteomes" id="UP000004995">
    <property type="component" value="Unassembled WGS sequence"/>
</dbReference>
<dbReference type="InParanoid" id="K3ZF64"/>
<name>K3ZF64_SETIT</name>
<evidence type="ECO:0000313" key="2">
    <source>
        <dbReference type="EnsemblPlants" id="KQL17297"/>
    </source>
</evidence>
<reference evidence="3" key="1">
    <citation type="journal article" date="2012" name="Nat. Biotechnol.">
        <title>Reference genome sequence of the model plant Setaria.</title>
        <authorList>
            <person name="Bennetzen J.L."/>
            <person name="Schmutz J."/>
            <person name="Wang H."/>
            <person name="Percifield R."/>
            <person name="Hawkins J."/>
            <person name="Pontaroli A.C."/>
            <person name="Estep M."/>
            <person name="Feng L."/>
            <person name="Vaughn J.N."/>
            <person name="Grimwood J."/>
            <person name="Jenkins J."/>
            <person name="Barry K."/>
            <person name="Lindquist E."/>
            <person name="Hellsten U."/>
            <person name="Deshpande S."/>
            <person name="Wang X."/>
            <person name="Wu X."/>
            <person name="Mitros T."/>
            <person name="Triplett J."/>
            <person name="Yang X."/>
            <person name="Ye C.Y."/>
            <person name="Mauro-Herrera M."/>
            <person name="Wang L."/>
            <person name="Li P."/>
            <person name="Sharma M."/>
            <person name="Sharma R."/>
            <person name="Ronald P.C."/>
            <person name="Panaud O."/>
            <person name="Kellogg E.A."/>
            <person name="Brutnell T.P."/>
            <person name="Doust A.N."/>
            <person name="Tuskan G.A."/>
            <person name="Rokhsar D."/>
            <person name="Devos K.M."/>
        </authorList>
    </citation>
    <scope>NUCLEOTIDE SEQUENCE [LARGE SCALE GENOMIC DNA]</scope>
    <source>
        <strain evidence="3">cv. Yugu1</strain>
    </source>
</reference>
<evidence type="ECO:0000313" key="3">
    <source>
        <dbReference type="Proteomes" id="UP000004995"/>
    </source>
</evidence>
<feature type="region of interest" description="Disordered" evidence="1">
    <location>
        <begin position="51"/>
        <end position="70"/>
    </location>
</feature>
<feature type="compositionally biased region" description="Polar residues" evidence="1">
    <location>
        <begin position="124"/>
        <end position="133"/>
    </location>
</feature>
<keyword evidence="3" id="KW-1185">Reference proteome</keyword>
<accession>K3ZF64</accession>
<organism evidence="2 3">
    <name type="scientific">Setaria italica</name>
    <name type="common">Foxtail millet</name>
    <name type="synonym">Panicum italicum</name>
    <dbReference type="NCBI Taxonomy" id="4555"/>
    <lineage>
        <taxon>Eukaryota</taxon>
        <taxon>Viridiplantae</taxon>
        <taxon>Streptophyta</taxon>
        <taxon>Embryophyta</taxon>
        <taxon>Tracheophyta</taxon>
        <taxon>Spermatophyta</taxon>
        <taxon>Magnoliopsida</taxon>
        <taxon>Liliopsida</taxon>
        <taxon>Poales</taxon>
        <taxon>Poaceae</taxon>
        <taxon>PACMAD clade</taxon>
        <taxon>Panicoideae</taxon>
        <taxon>Panicodae</taxon>
        <taxon>Paniceae</taxon>
        <taxon>Cenchrinae</taxon>
        <taxon>Setaria</taxon>
    </lineage>
</organism>
<proteinExistence type="predicted"/>
<dbReference type="Gramene" id="KQL17297">
    <property type="protein sequence ID" value="KQL17297"/>
    <property type="gene ID" value="SETIT_025213mg"/>
</dbReference>
<dbReference type="HOGENOM" id="CLU_1801479_0_0_1"/>
<evidence type="ECO:0000256" key="1">
    <source>
        <dbReference type="SAM" id="MobiDB-lite"/>
    </source>
</evidence>
<reference evidence="2" key="2">
    <citation type="submission" date="2018-08" db="UniProtKB">
        <authorList>
            <consortium name="EnsemblPlants"/>
        </authorList>
    </citation>
    <scope>IDENTIFICATION</scope>
    <source>
        <strain evidence="2">Yugu1</strain>
    </source>
</reference>
<dbReference type="EMBL" id="AGNK02002138">
    <property type="status" value="NOT_ANNOTATED_CDS"/>
    <property type="molecule type" value="Genomic_DNA"/>
</dbReference>
<dbReference type="AlphaFoldDB" id="K3ZF64"/>
<sequence length="144" mass="15882">MAKEKPQAPTRKIVKENVERKELKKLWSVVQTLMSNQTKLQQQYDELKSQVSAPQIRCPSVESSPKDEMQGIKCGMGVGLASPNSKKMVAMGTIQRTDSKAKGSDGHPLADCVEIMKPKLNNVHGASQTVTKSKSARKMTKEKT</sequence>